<name>A0A3M7QW21_BRAPC</name>
<organism evidence="1 2">
    <name type="scientific">Brachionus plicatilis</name>
    <name type="common">Marine rotifer</name>
    <name type="synonym">Brachionus muelleri</name>
    <dbReference type="NCBI Taxonomy" id="10195"/>
    <lineage>
        <taxon>Eukaryota</taxon>
        <taxon>Metazoa</taxon>
        <taxon>Spiralia</taxon>
        <taxon>Gnathifera</taxon>
        <taxon>Rotifera</taxon>
        <taxon>Eurotatoria</taxon>
        <taxon>Monogononta</taxon>
        <taxon>Pseudotrocha</taxon>
        <taxon>Ploima</taxon>
        <taxon>Brachionidae</taxon>
        <taxon>Brachionus</taxon>
    </lineage>
</organism>
<reference evidence="1 2" key="1">
    <citation type="journal article" date="2018" name="Sci. Rep.">
        <title>Genomic signatures of local adaptation to the degree of environmental predictability in rotifers.</title>
        <authorList>
            <person name="Franch-Gras L."/>
            <person name="Hahn C."/>
            <person name="Garcia-Roger E.M."/>
            <person name="Carmona M.J."/>
            <person name="Serra M."/>
            <person name="Gomez A."/>
        </authorList>
    </citation>
    <scope>NUCLEOTIDE SEQUENCE [LARGE SCALE GENOMIC DNA]</scope>
    <source>
        <strain evidence="1">HYR1</strain>
    </source>
</reference>
<dbReference type="EMBL" id="REGN01004925">
    <property type="protein sequence ID" value="RNA15552.1"/>
    <property type="molecule type" value="Genomic_DNA"/>
</dbReference>
<gene>
    <name evidence="1" type="ORF">BpHYR1_027027</name>
</gene>
<evidence type="ECO:0000313" key="2">
    <source>
        <dbReference type="Proteomes" id="UP000276133"/>
    </source>
</evidence>
<dbReference type="AlphaFoldDB" id="A0A3M7QW21"/>
<proteinExistence type="predicted"/>
<sequence>MVSSQCSIDLKKINVLNVIFIIEFITLSNETSLAIVHILKESETDIREVSRQLKDLAVKISEGVSYGRSCNQLKTLLELYKYSIEFV</sequence>
<evidence type="ECO:0000313" key="1">
    <source>
        <dbReference type="EMBL" id="RNA15552.1"/>
    </source>
</evidence>
<dbReference type="Proteomes" id="UP000276133">
    <property type="component" value="Unassembled WGS sequence"/>
</dbReference>
<accession>A0A3M7QW21</accession>
<comment type="caution">
    <text evidence="1">The sequence shown here is derived from an EMBL/GenBank/DDBJ whole genome shotgun (WGS) entry which is preliminary data.</text>
</comment>
<protein>
    <submittedName>
        <fullName evidence="1">Uncharacterized protein</fullName>
    </submittedName>
</protein>
<keyword evidence="2" id="KW-1185">Reference proteome</keyword>